<evidence type="ECO:0000256" key="1">
    <source>
        <dbReference type="SAM" id="Phobius"/>
    </source>
</evidence>
<name>A0A0H4QLN6_9LACO</name>
<feature type="transmembrane region" description="Helical" evidence="1">
    <location>
        <begin position="286"/>
        <end position="303"/>
    </location>
</feature>
<protein>
    <recommendedName>
        <fullName evidence="2">Acyltransferase 3 domain-containing protein</fullName>
    </recommendedName>
</protein>
<gene>
    <name evidence="3" type="ORF">ABM34_08710</name>
</gene>
<feature type="transmembrane region" description="Helical" evidence="1">
    <location>
        <begin position="171"/>
        <end position="188"/>
    </location>
</feature>
<accession>A0A0H4QLN6</accession>
<feature type="transmembrane region" description="Helical" evidence="1">
    <location>
        <begin position="131"/>
        <end position="159"/>
    </location>
</feature>
<feature type="domain" description="Acyltransferase 3" evidence="2">
    <location>
        <begin position="9"/>
        <end position="337"/>
    </location>
</feature>
<dbReference type="Proteomes" id="UP000036106">
    <property type="component" value="Chromosome"/>
</dbReference>
<feature type="transmembrane region" description="Helical" evidence="1">
    <location>
        <begin position="323"/>
        <end position="342"/>
    </location>
</feature>
<dbReference type="KEGG" id="lgn:ABM34_08710"/>
<dbReference type="InterPro" id="IPR002656">
    <property type="entry name" value="Acyl_transf_3_dom"/>
</dbReference>
<evidence type="ECO:0000313" key="3">
    <source>
        <dbReference type="EMBL" id="AKP67603.1"/>
    </source>
</evidence>
<evidence type="ECO:0000313" key="4">
    <source>
        <dbReference type="Proteomes" id="UP000036106"/>
    </source>
</evidence>
<reference evidence="4" key="1">
    <citation type="submission" date="2015-07" db="EMBL/GenBank/DDBJ databases">
        <title>Lactobacillus ginsenosidimutans/EMML 3141/ whole genome sequencing.</title>
        <authorList>
            <person name="Kim M.K."/>
            <person name="Im W.-T."/>
            <person name="Srinivasan S."/>
            <person name="Lee J.-J."/>
        </authorList>
    </citation>
    <scope>NUCLEOTIDE SEQUENCE [LARGE SCALE GENOMIC DNA]</scope>
    <source>
        <strain evidence="4">EMML 3041</strain>
    </source>
</reference>
<keyword evidence="1" id="KW-0812">Transmembrane</keyword>
<dbReference type="EMBL" id="CP012034">
    <property type="protein sequence ID" value="AKP67603.1"/>
    <property type="molecule type" value="Genomic_DNA"/>
</dbReference>
<feature type="transmembrane region" description="Helical" evidence="1">
    <location>
        <begin position="194"/>
        <end position="212"/>
    </location>
</feature>
<feature type="transmembrane region" description="Helical" evidence="1">
    <location>
        <begin position="94"/>
        <end position="111"/>
    </location>
</feature>
<evidence type="ECO:0000259" key="2">
    <source>
        <dbReference type="Pfam" id="PF01757"/>
    </source>
</evidence>
<proteinExistence type="predicted"/>
<dbReference type="Pfam" id="PF01757">
    <property type="entry name" value="Acyl_transf_3"/>
    <property type="match status" value="1"/>
</dbReference>
<dbReference type="STRING" id="1007676.ABM34_08710"/>
<keyword evidence="1" id="KW-0472">Membrane</keyword>
<feature type="transmembrane region" description="Helical" evidence="1">
    <location>
        <begin position="224"/>
        <end position="243"/>
    </location>
</feature>
<feature type="transmembrane region" description="Helical" evidence="1">
    <location>
        <begin position="52"/>
        <end position="73"/>
    </location>
</feature>
<dbReference type="AlphaFoldDB" id="A0A0H4QLN6"/>
<organism evidence="3 4">
    <name type="scientific">Companilactobacillus ginsenosidimutans</name>
    <dbReference type="NCBI Taxonomy" id="1007676"/>
    <lineage>
        <taxon>Bacteria</taxon>
        <taxon>Bacillati</taxon>
        <taxon>Bacillota</taxon>
        <taxon>Bacilli</taxon>
        <taxon>Lactobacillales</taxon>
        <taxon>Lactobacillaceae</taxon>
        <taxon>Companilactobacillus</taxon>
    </lineage>
</organism>
<keyword evidence="4" id="KW-1185">Reference proteome</keyword>
<sequence>MKKKAIRNSNIEFLRMFSMLLITLHHFSLWGQGDRADKLITNGHLIDAFKSLIYLPLGDIGVYIFVMITGFYLGNKIVTNGQSLRKSVNIYGQLYFYSVIFLFIGLSYHLPLDNFPNLRDPLMPFNHVPNILMSVFPIVFNHYWFVTAFVLLMLIVPYLNIVLNRIDKRQIQILLFISIVSTSIFPLLNNNVASESVGLGVVVTAYIIGMYIKKFCSLGKSSFGIGMLFAIINIILIYVITYYDITILKYRYIRIYTGFFALMSAVGIFLIFVSLKPRFNFILNKLAKHIFAVYLITENIFVIKPLWKMFSFNNITDLIKVNVFGLIAVLAIMLCACCIDIIRSQIFRMLSSLVTVTKQGIILFKAYVMSNNKKV</sequence>
<keyword evidence="1" id="KW-1133">Transmembrane helix</keyword>
<dbReference type="PATRIC" id="fig|1007676.4.peg.1764"/>
<feature type="transmembrane region" description="Helical" evidence="1">
    <location>
        <begin position="255"/>
        <end position="274"/>
    </location>
</feature>
<dbReference type="OrthoDB" id="9816377at2"/>
<dbReference type="RefSeq" id="WP_048705047.1">
    <property type="nucleotide sequence ID" value="NZ_CP012034.1"/>
</dbReference>
<dbReference type="GO" id="GO:0016747">
    <property type="term" value="F:acyltransferase activity, transferring groups other than amino-acyl groups"/>
    <property type="evidence" value="ECO:0007669"/>
    <property type="project" value="InterPro"/>
</dbReference>